<dbReference type="PANTHER" id="PTHR12933:SF0">
    <property type="entry name" value="U3 SMALL NUCLEOLAR RNA-ASSOCIATED PROTEIN 25 HOMOLOG"/>
    <property type="match status" value="1"/>
</dbReference>
<keyword evidence="3" id="KW-1185">Reference proteome</keyword>
<sequence length="143" mass="16829">MKNKILKEIVSAEESQNLIFVSRYFDFIALRNYFSRNNYSFDYCSEHSTVGDNSRARTNFLNGKTQFLIITERFYFFRRLRIRGIRNLLFFDLPLNSHFYNELVDAVNADGNFVQTKAASVRSFANTTGTSWREFWAATKKSL</sequence>
<protein>
    <recommendedName>
        <fullName evidence="1">UTP25 C-terminal domain-containing protein</fullName>
    </recommendedName>
</protein>
<evidence type="ECO:0000259" key="1">
    <source>
        <dbReference type="Pfam" id="PF06862"/>
    </source>
</evidence>
<feature type="domain" description="UTP25 C-terminal" evidence="1">
    <location>
        <begin position="3"/>
        <end position="113"/>
    </location>
</feature>
<reference evidence="2 3" key="1">
    <citation type="journal article" date="2024" name="BMC Biol.">
        <title>Comparative genomics of Ascetosporea gives new insight into the evolutionary basis for animal parasitism in Rhizaria.</title>
        <authorList>
            <person name="Hiltunen Thoren M."/>
            <person name="Onut-Brannstrom I."/>
            <person name="Alfjorden A."/>
            <person name="Peckova H."/>
            <person name="Swords F."/>
            <person name="Hooper C."/>
            <person name="Holzer A.S."/>
            <person name="Bass D."/>
            <person name="Burki F."/>
        </authorList>
    </citation>
    <scope>NUCLEOTIDE SEQUENCE [LARGE SCALE GENOMIC DNA]</scope>
    <source>
        <strain evidence="2">20-A016</strain>
    </source>
</reference>
<name>A0ABV2AKE0_9EUKA</name>
<dbReference type="InterPro" id="IPR010678">
    <property type="entry name" value="UTP25"/>
</dbReference>
<dbReference type="Pfam" id="PF06862">
    <property type="entry name" value="Utp25_C"/>
    <property type="match status" value="1"/>
</dbReference>
<dbReference type="EMBL" id="JBDODL010000529">
    <property type="protein sequence ID" value="MES1920148.1"/>
    <property type="molecule type" value="Genomic_DNA"/>
</dbReference>
<dbReference type="PANTHER" id="PTHR12933">
    <property type="entry name" value="ORF PROTEIN-RELATED"/>
    <property type="match status" value="1"/>
</dbReference>
<proteinExistence type="predicted"/>
<evidence type="ECO:0000313" key="3">
    <source>
        <dbReference type="Proteomes" id="UP001439008"/>
    </source>
</evidence>
<accession>A0ABV2AKE0</accession>
<organism evidence="2 3">
    <name type="scientific">Bonamia ostreae</name>
    <dbReference type="NCBI Taxonomy" id="126728"/>
    <lineage>
        <taxon>Eukaryota</taxon>
        <taxon>Sar</taxon>
        <taxon>Rhizaria</taxon>
        <taxon>Endomyxa</taxon>
        <taxon>Ascetosporea</taxon>
        <taxon>Haplosporida</taxon>
        <taxon>Bonamia</taxon>
    </lineage>
</organism>
<comment type="caution">
    <text evidence="2">The sequence shown here is derived from an EMBL/GenBank/DDBJ whole genome shotgun (WGS) entry which is preliminary data.</text>
</comment>
<dbReference type="InterPro" id="IPR053939">
    <property type="entry name" value="UTP25_C"/>
</dbReference>
<gene>
    <name evidence="2" type="ORF">MHBO_001858</name>
</gene>
<dbReference type="Proteomes" id="UP001439008">
    <property type="component" value="Unassembled WGS sequence"/>
</dbReference>
<evidence type="ECO:0000313" key="2">
    <source>
        <dbReference type="EMBL" id="MES1920148.1"/>
    </source>
</evidence>